<dbReference type="FunFam" id="3.30.230.40:FF:000001">
    <property type="entry name" value="Imidazoleglycerol-phosphate dehydratase HisB"/>
    <property type="match status" value="1"/>
</dbReference>
<feature type="binding site" evidence="12">
    <location>
        <position position="10"/>
    </location>
    <ligand>
        <name>Mg(2+)</name>
        <dbReference type="ChEBI" id="CHEBI:18420"/>
    </ligand>
</feature>
<evidence type="ECO:0000256" key="5">
    <source>
        <dbReference type="ARBA" id="ARBA00022723"/>
    </source>
</evidence>
<comment type="cofactor">
    <cofactor evidence="1 12">
        <name>Mg(2+)</name>
        <dbReference type="ChEBI" id="CHEBI:18420"/>
    </cofactor>
</comment>
<feature type="active site" description="Proton donor" evidence="12">
    <location>
        <position position="10"/>
    </location>
</feature>
<evidence type="ECO:0000256" key="4">
    <source>
        <dbReference type="ARBA" id="ARBA00022605"/>
    </source>
</evidence>
<dbReference type="GO" id="GO:0004401">
    <property type="term" value="F:histidinol-phosphatase activity"/>
    <property type="evidence" value="ECO:0007669"/>
    <property type="project" value="UniProtKB-UniRule"/>
</dbReference>
<comment type="caution">
    <text evidence="13">The sequence shown here is derived from an EMBL/GenBank/DDBJ whole genome shotgun (WGS) entry which is preliminary data.</text>
</comment>
<gene>
    <name evidence="12 13" type="primary">hisB</name>
    <name evidence="13" type="ORF">EWM57_03400</name>
</gene>
<dbReference type="FunFam" id="3.30.230.40:FF:000003">
    <property type="entry name" value="Imidazoleglycerol-phosphate dehydratase HisB"/>
    <property type="match status" value="1"/>
</dbReference>
<organism evidence="13 14">
    <name type="scientific">Hymenobacter persicinus</name>
    <dbReference type="NCBI Taxonomy" id="2025506"/>
    <lineage>
        <taxon>Bacteria</taxon>
        <taxon>Pseudomonadati</taxon>
        <taxon>Bacteroidota</taxon>
        <taxon>Cytophagia</taxon>
        <taxon>Cytophagales</taxon>
        <taxon>Hymenobacteraceae</taxon>
        <taxon>Hymenobacter</taxon>
    </lineage>
</organism>
<comment type="catalytic activity">
    <reaction evidence="11 12">
        <text>L-histidinol phosphate + H2O = L-histidinol + phosphate</text>
        <dbReference type="Rhea" id="RHEA:14465"/>
        <dbReference type="ChEBI" id="CHEBI:15377"/>
        <dbReference type="ChEBI" id="CHEBI:43474"/>
        <dbReference type="ChEBI" id="CHEBI:57699"/>
        <dbReference type="ChEBI" id="CHEBI:57980"/>
        <dbReference type="EC" id="3.1.3.15"/>
    </reaction>
</comment>
<evidence type="ECO:0000313" key="14">
    <source>
        <dbReference type="Proteomes" id="UP000294155"/>
    </source>
</evidence>
<feature type="region of interest" description="Imidazoleglycerol-phosphate dehydratase" evidence="12">
    <location>
        <begin position="177"/>
        <end position="367"/>
    </location>
</feature>
<keyword evidence="3 12" id="KW-0963">Cytoplasm</keyword>
<evidence type="ECO:0000256" key="8">
    <source>
        <dbReference type="ARBA" id="ARBA00023102"/>
    </source>
</evidence>
<name>A0A4Q5LFJ4_9BACT</name>
<dbReference type="EC" id="4.2.1.19" evidence="12"/>
<dbReference type="InterPro" id="IPR005954">
    <property type="entry name" value="HisB_N"/>
</dbReference>
<dbReference type="InterPro" id="IPR020566">
    <property type="entry name" value="His_synth_bifunc_HisB"/>
</dbReference>
<feature type="binding site" evidence="12">
    <location>
        <position position="8"/>
    </location>
    <ligand>
        <name>Mg(2+)</name>
        <dbReference type="ChEBI" id="CHEBI:18420"/>
    </ligand>
</feature>
<evidence type="ECO:0000256" key="9">
    <source>
        <dbReference type="ARBA" id="ARBA00023239"/>
    </source>
</evidence>
<keyword evidence="14" id="KW-1185">Reference proteome</keyword>
<dbReference type="NCBIfam" id="TIGR01656">
    <property type="entry name" value="Histidinol-ppas"/>
    <property type="match status" value="1"/>
</dbReference>
<dbReference type="InterPro" id="IPR023214">
    <property type="entry name" value="HAD_sf"/>
</dbReference>
<accession>A0A4Q5LFJ4</accession>
<comment type="pathway">
    <text evidence="2 12">Amino-acid biosynthesis; L-histidine biosynthesis; L-histidine from 5-phospho-alpha-D-ribose 1-diphosphate: step 6/9.</text>
</comment>
<keyword evidence="8 12" id="KW-0368">Histidine biosynthesis</keyword>
<evidence type="ECO:0000256" key="11">
    <source>
        <dbReference type="ARBA" id="ARBA00049158"/>
    </source>
</evidence>
<feature type="binding site" evidence="12">
    <location>
        <position position="132"/>
    </location>
    <ligand>
        <name>Mg(2+)</name>
        <dbReference type="ChEBI" id="CHEBI:18420"/>
    </ligand>
</feature>
<keyword evidence="6 12" id="KW-0378">Hydrolase</keyword>
<evidence type="ECO:0000256" key="3">
    <source>
        <dbReference type="ARBA" id="ARBA00022490"/>
    </source>
</evidence>
<evidence type="ECO:0000256" key="2">
    <source>
        <dbReference type="ARBA" id="ARBA00005047"/>
    </source>
</evidence>
<dbReference type="PROSITE" id="PS00955">
    <property type="entry name" value="IGP_DEHYDRATASE_2"/>
    <property type="match status" value="1"/>
</dbReference>
<sequence length="367" mass="41092">MKKVLFIDRDGTILVEPPTDFQVDALTRDKFQFVPGAISGLARIARELDYELVLVSNQDGLGTASFPEATFWPAHTLMLDILRSEGVEFAREHIDRSFPHDNLPTRKPGTGMLGQYLNTPDYDLANSFVIGDRLTDVELAQNLGCQAILIRAEADERAALSTTSWDEIYQFLRLPARTAVVQRDTNETKIRIELNLDGAGRPRMNTGLGFFDHMLDQLSKHSGVDMKIDVQGDLHIDEHHTIEDTAIALGEAFTLALGDKRGLARYGFLLPMDDVLAQAAIDFSGRPWLVWDAEFKREKIGDMPCEMFYHFFKSFADAARCNLNIKAEGQNEHHKIEAIFKAVAKAIKMALVRDAGKMEIPSTKGIL</sequence>
<dbReference type="SUPFAM" id="SSF54211">
    <property type="entry name" value="Ribosomal protein S5 domain 2-like"/>
    <property type="match status" value="2"/>
</dbReference>
<dbReference type="Proteomes" id="UP000294155">
    <property type="component" value="Unassembled WGS sequence"/>
</dbReference>
<dbReference type="OrthoDB" id="9790411at2"/>
<keyword evidence="4 12" id="KW-0028">Amino-acid biosynthesis</keyword>
<comment type="similarity">
    <text evidence="12">In the N-terminal section; belongs to the histidinol-phosphatase family.</text>
</comment>
<feature type="region of interest" description="Histidinol-phosphatase" evidence="12">
    <location>
        <begin position="1"/>
        <end position="176"/>
    </location>
</feature>
<feature type="active site" description="Nucleophile" evidence="12">
    <location>
        <position position="8"/>
    </location>
</feature>
<dbReference type="PROSITE" id="PS00954">
    <property type="entry name" value="IGP_DEHYDRATASE_1"/>
    <property type="match status" value="1"/>
</dbReference>
<dbReference type="InterPro" id="IPR038494">
    <property type="entry name" value="IGPD_sf"/>
</dbReference>
<comment type="pathway">
    <text evidence="12">Amino-acid biosynthesis; L-histidine biosynthesis; L-histidine from 5-phospho-alpha-D-ribose 1-diphosphate: step 8/9.</text>
</comment>
<dbReference type="InterPro" id="IPR006549">
    <property type="entry name" value="HAD-SF_hydro_IIIA"/>
</dbReference>
<evidence type="ECO:0000313" key="13">
    <source>
        <dbReference type="EMBL" id="RYU83345.1"/>
    </source>
</evidence>
<dbReference type="SUPFAM" id="SSF56784">
    <property type="entry name" value="HAD-like"/>
    <property type="match status" value="1"/>
</dbReference>
<dbReference type="UniPathway" id="UPA00031">
    <property type="reaction ID" value="UER00011"/>
</dbReference>
<dbReference type="Pfam" id="PF13242">
    <property type="entry name" value="Hydrolase_like"/>
    <property type="match status" value="1"/>
</dbReference>
<dbReference type="HAMAP" id="MF_01022">
    <property type="entry name" value="Bifunc_HisB"/>
    <property type="match status" value="1"/>
</dbReference>
<proteinExistence type="inferred from homology"/>
<dbReference type="GO" id="GO:0000105">
    <property type="term" value="P:L-histidine biosynthetic process"/>
    <property type="evidence" value="ECO:0007669"/>
    <property type="project" value="UniProtKB-UniRule"/>
</dbReference>
<dbReference type="InterPro" id="IPR006543">
    <property type="entry name" value="Histidinol-phos"/>
</dbReference>
<dbReference type="GO" id="GO:0004424">
    <property type="term" value="F:imidazoleglycerol-phosphate dehydratase activity"/>
    <property type="evidence" value="ECO:0007669"/>
    <property type="project" value="UniProtKB-UniRule"/>
</dbReference>
<dbReference type="Gene3D" id="3.30.230.40">
    <property type="entry name" value="Imidazole glycerol phosphate dehydratase, domain 1"/>
    <property type="match status" value="2"/>
</dbReference>
<dbReference type="GO" id="GO:0046872">
    <property type="term" value="F:metal ion binding"/>
    <property type="evidence" value="ECO:0007669"/>
    <property type="project" value="UniProtKB-KW"/>
</dbReference>
<keyword evidence="5 12" id="KW-0479">Metal-binding</keyword>
<evidence type="ECO:0000256" key="7">
    <source>
        <dbReference type="ARBA" id="ARBA00022842"/>
    </source>
</evidence>
<dbReference type="EMBL" id="SEWE01000004">
    <property type="protein sequence ID" value="RYU83345.1"/>
    <property type="molecule type" value="Genomic_DNA"/>
</dbReference>
<evidence type="ECO:0000256" key="6">
    <source>
        <dbReference type="ARBA" id="ARBA00022801"/>
    </source>
</evidence>
<evidence type="ECO:0000256" key="1">
    <source>
        <dbReference type="ARBA" id="ARBA00001946"/>
    </source>
</evidence>
<dbReference type="PANTHER" id="PTHR23133:SF2">
    <property type="entry name" value="IMIDAZOLEGLYCEROL-PHOSPHATE DEHYDRATASE"/>
    <property type="match status" value="1"/>
</dbReference>
<dbReference type="CDD" id="cd07914">
    <property type="entry name" value="IGPD"/>
    <property type="match status" value="1"/>
</dbReference>
<evidence type="ECO:0000256" key="10">
    <source>
        <dbReference type="ARBA" id="ARBA00023268"/>
    </source>
</evidence>
<dbReference type="RefSeq" id="WP_129919725.1">
    <property type="nucleotide sequence ID" value="NZ_SEWE01000004.1"/>
</dbReference>
<comment type="similarity">
    <text evidence="12">In the C-terminal section; belongs to the imidazoleglycerol-phosphate dehydratase family.</text>
</comment>
<dbReference type="GO" id="GO:0005737">
    <property type="term" value="C:cytoplasm"/>
    <property type="evidence" value="ECO:0007669"/>
    <property type="project" value="UniProtKB-SubCell"/>
</dbReference>
<reference evidence="13 14" key="1">
    <citation type="submission" date="2019-02" db="EMBL/GenBank/DDBJ databases">
        <title>Bacterial novel species isolated from soil.</title>
        <authorList>
            <person name="Jung H.-Y."/>
        </authorList>
    </citation>
    <scope>NUCLEOTIDE SEQUENCE [LARGE SCALE GENOMIC DNA]</scope>
    <source>
        <strain evidence="13 14">1-3-3-3</strain>
    </source>
</reference>
<keyword evidence="9 12" id="KW-0456">Lyase</keyword>
<dbReference type="InterPro" id="IPR000807">
    <property type="entry name" value="ImidazoleglycerolP_deHydtase"/>
</dbReference>
<comment type="subcellular location">
    <subcellularLocation>
        <location evidence="12">Cytoplasm</location>
    </subcellularLocation>
</comment>
<dbReference type="PANTHER" id="PTHR23133">
    <property type="entry name" value="IMIDAZOLEGLYCEROL-PHOSPHATE DEHYDRATASE HIS7"/>
    <property type="match status" value="1"/>
</dbReference>
<keyword evidence="7 12" id="KW-0460">Magnesium</keyword>
<dbReference type="NCBIfam" id="TIGR01261">
    <property type="entry name" value="hisB_Nterm"/>
    <property type="match status" value="1"/>
</dbReference>
<dbReference type="AlphaFoldDB" id="A0A4Q5LFJ4"/>
<dbReference type="InterPro" id="IPR020565">
    <property type="entry name" value="ImidazoleglycerP_deHydtase_CS"/>
</dbReference>
<dbReference type="InterPro" id="IPR036412">
    <property type="entry name" value="HAD-like_sf"/>
</dbReference>
<dbReference type="InterPro" id="IPR020568">
    <property type="entry name" value="Ribosomal_Su5_D2-typ_SF"/>
</dbReference>
<comment type="caution">
    <text evidence="12">Lacks conserved residue(s) required for the propagation of feature annotation.</text>
</comment>
<dbReference type="NCBIfam" id="NF003937">
    <property type="entry name" value="PRK05446.1"/>
    <property type="match status" value="1"/>
</dbReference>
<dbReference type="Gene3D" id="3.40.50.1000">
    <property type="entry name" value="HAD superfamily/HAD-like"/>
    <property type="match status" value="1"/>
</dbReference>
<dbReference type="HAMAP" id="MF_00076">
    <property type="entry name" value="HisB"/>
    <property type="match status" value="1"/>
</dbReference>
<protein>
    <recommendedName>
        <fullName evidence="12">Histidine biosynthesis bifunctional protein HisB</fullName>
    </recommendedName>
    <domain>
        <recommendedName>
            <fullName evidence="12">Histidinol-phosphatase</fullName>
            <ecNumber evidence="12">3.1.3.15</ecNumber>
        </recommendedName>
    </domain>
    <domain>
        <recommendedName>
            <fullName evidence="12">Imidazoleglycerol-phosphate dehydratase</fullName>
            <shortName evidence="12">IGPD</shortName>
            <ecNumber evidence="12">4.2.1.19</ecNumber>
        </recommendedName>
    </domain>
</protein>
<keyword evidence="10 12" id="KW-0511">Multifunctional enzyme</keyword>
<dbReference type="NCBIfam" id="NF002111">
    <property type="entry name" value="PRK00951.2-1"/>
    <property type="match status" value="1"/>
</dbReference>
<evidence type="ECO:0000256" key="12">
    <source>
        <dbReference type="HAMAP-Rule" id="MF_01022"/>
    </source>
</evidence>
<comment type="catalytic activity">
    <reaction evidence="12">
        <text>D-erythro-1-(imidazol-4-yl)glycerol 3-phosphate = 3-(imidazol-4-yl)-2-oxopropyl phosphate + H2O</text>
        <dbReference type="Rhea" id="RHEA:11040"/>
        <dbReference type="ChEBI" id="CHEBI:15377"/>
        <dbReference type="ChEBI" id="CHEBI:57766"/>
        <dbReference type="ChEBI" id="CHEBI:58278"/>
        <dbReference type="EC" id="4.2.1.19"/>
    </reaction>
</comment>
<dbReference type="NCBIfam" id="TIGR01662">
    <property type="entry name" value="HAD-SF-IIIA"/>
    <property type="match status" value="1"/>
</dbReference>
<dbReference type="EC" id="3.1.3.15" evidence="12"/>
<dbReference type="Pfam" id="PF00475">
    <property type="entry name" value="IGPD"/>
    <property type="match status" value="1"/>
</dbReference>